<comment type="caution">
    <text evidence="3">The sequence shown here is derived from an EMBL/GenBank/DDBJ whole genome shotgun (WGS) entry which is preliminary data.</text>
</comment>
<dbReference type="Proteomes" id="UP001223420">
    <property type="component" value="Unassembled WGS sequence"/>
</dbReference>
<accession>A0AAJ1WVM9</accession>
<evidence type="ECO:0000313" key="4">
    <source>
        <dbReference type="Proteomes" id="UP001223420"/>
    </source>
</evidence>
<dbReference type="Pfam" id="PF01627">
    <property type="entry name" value="Hpt"/>
    <property type="match status" value="1"/>
</dbReference>
<proteinExistence type="predicted"/>
<dbReference type="Gene3D" id="1.20.120.160">
    <property type="entry name" value="HPT domain"/>
    <property type="match status" value="1"/>
</dbReference>
<keyword evidence="1" id="KW-0902">Two-component regulatory system</keyword>
<evidence type="ECO:0000313" key="3">
    <source>
        <dbReference type="EMBL" id="MDQ0542385.1"/>
    </source>
</evidence>
<name>A0AAJ1WVM9_9HYPH</name>
<dbReference type="EMBL" id="JAUSWL010000002">
    <property type="protein sequence ID" value="MDQ0542385.1"/>
    <property type="molecule type" value="Genomic_DNA"/>
</dbReference>
<protein>
    <submittedName>
        <fullName evidence="3">HPt (Histidine-containing phosphotransfer) domain-containing protein</fullName>
    </submittedName>
</protein>
<dbReference type="GO" id="GO:0004672">
    <property type="term" value="F:protein kinase activity"/>
    <property type="evidence" value="ECO:0007669"/>
    <property type="project" value="UniProtKB-ARBA"/>
</dbReference>
<dbReference type="AlphaFoldDB" id="A0AAJ1WVM9"/>
<dbReference type="SUPFAM" id="SSF47226">
    <property type="entry name" value="Histidine-containing phosphotransfer domain, HPT domain"/>
    <property type="match status" value="1"/>
</dbReference>
<dbReference type="GO" id="GO:0000160">
    <property type="term" value="P:phosphorelay signal transduction system"/>
    <property type="evidence" value="ECO:0007669"/>
    <property type="project" value="UniProtKB-KW"/>
</dbReference>
<reference evidence="3" key="1">
    <citation type="submission" date="2023-07" db="EMBL/GenBank/DDBJ databases">
        <title>Genomic Encyclopedia of Type Strains, Phase IV (KMG-IV): sequencing the most valuable type-strain genomes for metagenomic binning, comparative biology and taxonomic classification.</title>
        <authorList>
            <person name="Goeker M."/>
        </authorList>
    </citation>
    <scope>NUCLEOTIDE SEQUENCE</scope>
    <source>
        <strain evidence="3">DSM 19569</strain>
    </source>
</reference>
<organism evidence="3 4">
    <name type="scientific">Methylobacterium brachiatum</name>
    <dbReference type="NCBI Taxonomy" id="269660"/>
    <lineage>
        <taxon>Bacteria</taxon>
        <taxon>Pseudomonadati</taxon>
        <taxon>Pseudomonadota</taxon>
        <taxon>Alphaproteobacteria</taxon>
        <taxon>Hyphomicrobiales</taxon>
        <taxon>Methylobacteriaceae</taxon>
        <taxon>Methylobacterium</taxon>
    </lineage>
</organism>
<feature type="domain" description="HPt" evidence="2">
    <location>
        <begin position="45"/>
        <end position="98"/>
    </location>
</feature>
<dbReference type="InterPro" id="IPR008207">
    <property type="entry name" value="Sig_transdc_His_kin_Hpt_dom"/>
</dbReference>
<gene>
    <name evidence="3" type="ORF">QO001_001303</name>
</gene>
<dbReference type="RefSeq" id="WP_007561135.1">
    <property type="nucleotide sequence ID" value="NZ_CP033231.1"/>
</dbReference>
<sequence>MVSQSLVDRAALDELEGVIGTEKLARLLDRFTASLATAFDGAERGEADYAREAHTLVSMSGMLGCAELSRACRDFEQSAKGGGGDFTAALVDLRKLRDATVTALRDLRDDKRAAE</sequence>
<evidence type="ECO:0000259" key="2">
    <source>
        <dbReference type="Pfam" id="PF01627"/>
    </source>
</evidence>
<dbReference type="InterPro" id="IPR036641">
    <property type="entry name" value="HPT_dom_sf"/>
</dbReference>
<evidence type="ECO:0000256" key="1">
    <source>
        <dbReference type="ARBA" id="ARBA00023012"/>
    </source>
</evidence>